<dbReference type="InterPro" id="IPR050943">
    <property type="entry name" value="Glycosyltr_29_Sialyltrsf"/>
</dbReference>
<dbReference type="Gene3D" id="3.90.1480.20">
    <property type="entry name" value="Glycosyl transferase family 29"/>
    <property type="match status" value="1"/>
</dbReference>
<keyword evidence="5" id="KW-0812">Transmembrane</keyword>
<feature type="compositionally biased region" description="Polar residues" evidence="11">
    <location>
        <begin position="67"/>
        <end position="81"/>
    </location>
</feature>
<dbReference type="Pfam" id="PF00777">
    <property type="entry name" value="Glyco_transf_29"/>
    <property type="match status" value="2"/>
</dbReference>
<evidence type="ECO:0000256" key="7">
    <source>
        <dbReference type="ARBA" id="ARBA00022989"/>
    </source>
</evidence>
<dbReference type="AlphaFoldDB" id="A0A8J9YLE3"/>
<reference evidence="12" key="1">
    <citation type="submission" date="2022-01" db="EMBL/GenBank/DDBJ databases">
        <authorList>
            <person name="Braso-Vives M."/>
        </authorList>
    </citation>
    <scope>NUCLEOTIDE SEQUENCE</scope>
</reference>
<feature type="region of interest" description="Disordered" evidence="11">
    <location>
        <begin position="66"/>
        <end position="114"/>
    </location>
</feature>
<dbReference type="EMBL" id="OV696686">
    <property type="protein sequence ID" value="CAH1232941.1"/>
    <property type="molecule type" value="Genomic_DNA"/>
</dbReference>
<evidence type="ECO:0000256" key="10">
    <source>
        <dbReference type="ARBA" id="ARBA00023180"/>
    </source>
</evidence>
<keyword evidence="13" id="KW-1185">Reference proteome</keyword>
<dbReference type="InterPro" id="IPR001675">
    <property type="entry name" value="Glyco_trans_29"/>
</dbReference>
<comment type="subcellular location">
    <subcellularLocation>
        <location evidence="1">Golgi apparatus membrane</location>
        <topology evidence="1">Single-pass type II membrane protein</topology>
    </subcellularLocation>
</comment>
<evidence type="ECO:0000256" key="6">
    <source>
        <dbReference type="ARBA" id="ARBA00022968"/>
    </source>
</evidence>
<accession>A0A8J9YLE3</accession>
<evidence type="ECO:0000256" key="1">
    <source>
        <dbReference type="ARBA" id="ARBA00004323"/>
    </source>
</evidence>
<comment type="similarity">
    <text evidence="2">Belongs to the glycosyltransferase 29 family.</text>
</comment>
<keyword evidence="9" id="KW-0472">Membrane</keyword>
<keyword evidence="6" id="KW-0735">Signal-anchor</keyword>
<keyword evidence="7" id="KW-1133">Transmembrane helix</keyword>
<dbReference type="CDD" id="cd23963">
    <property type="entry name" value="GT29_ST8SIA"/>
    <property type="match status" value="1"/>
</dbReference>
<dbReference type="OrthoDB" id="9986376at2759"/>
<dbReference type="Proteomes" id="UP000838412">
    <property type="component" value="Chromosome 1"/>
</dbReference>
<dbReference type="PANTHER" id="PTHR11987">
    <property type="entry name" value="ALPHA-2,8-SIALYLTRANSFERASE"/>
    <property type="match status" value="1"/>
</dbReference>
<dbReference type="GO" id="GO:0006491">
    <property type="term" value="P:N-glycan processing"/>
    <property type="evidence" value="ECO:0007669"/>
    <property type="project" value="TreeGrafter"/>
</dbReference>
<dbReference type="GO" id="GO:0000139">
    <property type="term" value="C:Golgi membrane"/>
    <property type="evidence" value="ECO:0007669"/>
    <property type="project" value="UniProtKB-SubCell"/>
</dbReference>
<proteinExistence type="inferred from homology"/>
<evidence type="ECO:0000256" key="3">
    <source>
        <dbReference type="ARBA" id="ARBA00022676"/>
    </source>
</evidence>
<dbReference type="InterPro" id="IPR038578">
    <property type="entry name" value="GT29-like_sf"/>
</dbReference>
<evidence type="ECO:0000256" key="2">
    <source>
        <dbReference type="ARBA" id="ARBA00006003"/>
    </source>
</evidence>
<keyword evidence="10" id="KW-0325">Glycoprotein</keyword>
<evidence type="ECO:0000256" key="11">
    <source>
        <dbReference type="SAM" id="MobiDB-lite"/>
    </source>
</evidence>
<keyword evidence="8" id="KW-0333">Golgi apparatus</keyword>
<evidence type="ECO:0000256" key="4">
    <source>
        <dbReference type="ARBA" id="ARBA00022679"/>
    </source>
</evidence>
<name>A0A8J9YLE3_BRALA</name>
<sequence>MKHQLQIHASETAGPTLLKKGTASPWYALKTLSRNILVTVGLLILVQDLYLVALTSRMEEDCEISESDTGQLHLSESANNRRQVKSLPSKVKVEPHPQVAPTPRISNTRRSRNTKPNKQAYLNLLGQLNDSAVLAKLQDVPYNHRRIYKLRNDIFKETHIKQYLFASKDNTPLGSPLQFFEGRNRSVHYAVPELHNMLPSPQNKKLRWPKSPLHSCSVVGNGGILLDSGCGPNVDSAKVVLRSNLPPLTLEGSAEGAMAPPVAVDYYKDVGKKTSFVTFNPSGFTEYLGGLTSERLLVNFKTYMDQFGHAIAWTHMFHYESKARPALQVIKLSQALGFKSTIVSSHAKFLQGVNDFWSRRGLTGQRATSGLVLTALSLALCKETHLYGYWPFPVDYEGREVPYHYYTYDAEHKQNNTFHKLPEEFKILQNLHRTGVIKLHVGKCDKKH</sequence>
<dbReference type="GO" id="GO:0003828">
    <property type="term" value="F:alpha-N-acetylneuraminate alpha-2,8-sialyltransferase activity"/>
    <property type="evidence" value="ECO:0007669"/>
    <property type="project" value="TreeGrafter"/>
</dbReference>
<keyword evidence="4" id="KW-0808">Transferase</keyword>
<dbReference type="PANTHER" id="PTHR11987:SF53">
    <property type="entry name" value="ALPHA-2,8-SIALYLTRANSFERASE 8F-LIKE"/>
    <property type="match status" value="1"/>
</dbReference>
<evidence type="ECO:0000256" key="9">
    <source>
        <dbReference type="ARBA" id="ARBA00023136"/>
    </source>
</evidence>
<organism evidence="12 13">
    <name type="scientific">Branchiostoma lanceolatum</name>
    <name type="common">Common lancelet</name>
    <name type="synonym">Amphioxus lanceolatum</name>
    <dbReference type="NCBI Taxonomy" id="7740"/>
    <lineage>
        <taxon>Eukaryota</taxon>
        <taxon>Metazoa</taxon>
        <taxon>Chordata</taxon>
        <taxon>Cephalochordata</taxon>
        <taxon>Leptocardii</taxon>
        <taxon>Amphioxiformes</taxon>
        <taxon>Branchiostomatidae</taxon>
        <taxon>Branchiostoma</taxon>
    </lineage>
</organism>
<evidence type="ECO:0000256" key="8">
    <source>
        <dbReference type="ARBA" id="ARBA00023034"/>
    </source>
</evidence>
<evidence type="ECO:0000313" key="12">
    <source>
        <dbReference type="EMBL" id="CAH1232941.1"/>
    </source>
</evidence>
<dbReference type="GO" id="GO:0009311">
    <property type="term" value="P:oligosaccharide metabolic process"/>
    <property type="evidence" value="ECO:0007669"/>
    <property type="project" value="TreeGrafter"/>
</dbReference>
<keyword evidence="3" id="KW-0328">Glycosyltransferase</keyword>
<protein>
    <submittedName>
        <fullName evidence="12">ST8SIA1 protein</fullName>
    </submittedName>
</protein>
<evidence type="ECO:0000313" key="13">
    <source>
        <dbReference type="Proteomes" id="UP000838412"/>
    </source>
</evidence>
<gene>
    <name evidence="12" type="primary">ST8SIA1</name>
    <name evidence="12" type="ORF">BLAG_LOCUS1853</name>
</gene>
<evidence type="ECO:0000256" key="5">
    <source>
        <dbReference type="ARBA" id="ARBA00022692"/>
    </source>
</evidence>